<dbReference type="Gene3D" id="2.40.128.270">
    <property type="match status" value="1"/>
</dbReference>
<dbReference type="EMBL" id="KT852971">
    <property type="protein sequence ID" value="AMD83521.1"/>
    <property type="molecule type" value="Genomic_DNA"/>
</dbReference>
<dbReference type="InterPro" id="IPR005184">
    <property type="entry name" value="DUF306_Meta_HslJ"/>
</dbReference>
<evidence type="ECO:0000313" key="2">
    <source>
        <dbReference type="EMBL" id="AMD83521.1"/>
    </source>
</evidence>
<reference evidence="2" key="1">
    <citation type="submission" date="2015-09" db="EMBL/GenBank/DDBJ databases">
        <title>Repeated local emergence of carbapenem resistant Acinetobacter baumannii in a single hospital ward.</title>
        <authorList>
            <person name="Schultz M.B."/>
            <person name="Thanh D.P."/>
            <person name="Hoang N.T.D."/>
            <person name="Wick R.R."/>
            <person name="Ingle D.J."/>
            <person name="Hawkey J."/>
            <person name="Edwards D."/>
            <person name="Kenyon J."/>
            <person name="Lan N.P.H."/>
            <person name="Campbell J.I."/>
            <person name="Thwaites G."/>
            <person name="Nhu N.T.K."/>
            <person name="Hall R."/>
            <person name="Fournier-Level A."/>
            <person name="Baker S."/>
            <person name="Holt K.E."/>
        </authorList>
    </citation>
    <scope>NUCLEOTIDE SEQUENCE</scope>
    <source>
        <strain evidence="2">255_n</strain>
        <plasmid evidence="2">p255n_1</plasmid>
    </source>
</reference>
<organism evidence="2">
    <name type="scientific">Acinetobacter baumannii</name>
    <dbReference type="NCBI Taxonomy" id="470"/>
    <lineage>
        <taxon>Bacteria</taxon>
        <taxon>Pseudomonadati</taxon>
        <taxon>Pseudomonadota</taxon>
        <taxon>Gammaproteobacteria</taxon>
        <taxon>Moraxellales</taxon>
        <taxon>Moraxellaceae</taxon>
        <taxon>Acinetobacter</taxon>
        <taxon>Acinetobacter calcoaceticus/baumannii complex</taxon>
    </lineage>
</organism>
<proteinExistence type="predicted"/>
<accession>A0A125S0I5</accession>
<dbReference type="PROSITE" id="PS51257">
    <property type="entry name" value="PROKAR_LIPOPROTEIN"/>
    <property type="match status" value="1"/>
</dbReference>
<gene>
    <name evidence="2" type="ORF">P255N_00012</name>
</gene>
<dbReference type="AlphaFoldDB" id="A0A125S0I5"/>
<name>A0A125S0I5_ACIBA</name>
<dbReference type="Pfam" id="PF03724">
    <property type="entry name" value="META"/>
    <property type="match status" value="1"/>
</dbReference>
<dbReference type="GeneID" id="58164626"/>
<feature type="domain" description="DUF306" evidence="1">
    <location>
        <begin position="40"/>
        <end position="157"/>
    </location>
</feature>
<dbReference type="InterPro" id="IPR038670">
    <property type="entry name" value="HslJ-like_sf"/>
</dbReference>
<protein>
    <recommendedName>
        <fullName evidence="1">DUF306 domain-containing protein</fullName>
    </recommendedName>
</protein>
<keyword evidence="2" id="KW-0614">Plasmid</keyword>
<geneLocation type="plasmid" evidence="2">
    <name>p255n_1</name>
</geneLocation>
<dbReference type="RefSeq" id="WP_074163995.1">
    <property type="nucleotide sequence ID" value="NZ_CZWB01000057.1"/>
</dbReference>
<evidence type="ECO:0000259" key="1">
    <source>
        <dbReference type="Pfam" id="PF03724"/>
    </source>
</evidence>
<sequence>MTRIFILMFVVGLLSACHKPSSADQSKIQELQVMSFSEQTLAQFSWELIEATNANSERIDSLFLASKPDQPITLKFAEKMLYIGNLFCNINSIGIHFKGNHLYAEQPIVATMMGCPDDINLRESTMIDILVNAPTLYLQSRKGQAQLLIETQKKEKLIFKGVQVNK</sequence>